<evidence type="ECO:0000256" key="1">
    <source>
        <dbReference type="ARBA" id="ARBA00008542"/>
    </source>
</evidence>
<protein>
    <submittedName>
        <fullName evidence="3">Type 1 glutamine amidotransferase domain-containing protein</fullName>
    </submittedName>
</protein>
<comment type="similarity">
    <text evidence="1">Belongs to the peptidase C56 family.</text>
</comment>
<dbReference type="Gene3D" id="3.40.50.880">
    <property type="match status" value="1"/>
</dbReference>
<dbReference type="PANTHER" id="PTHR42733">
    <property type="entry name" value="DJ-1 PROTEIN"/>
    <property type="match status" value="1"/>
</dbReference>
<dbReference type="EMBL" id="JAVRIC010000026">
    <property type="protein sequence ID" value="MDT0498746.1"/>
    <property type="molecule type" value="Genomic_DNA"/>
</dbReference>
<sequence length="189" mass="20613">MADLNGKRVAILATHGFEQSELFEPRKALQNAGARVDIVSPESGKIQGFKHFEKGQEVGVDQPVNSSRAKDYDALVIPGGLFNPDQLRTNDEAIRFTREFFDEGKPVAAICHGPWLLINAGVVEGRKMTAVHSIHRDLANAGARVVDQEVVVDEGLITSRTPKDLAAFCSKLVEEIAEGYHAGQEEAVH</sequence>
<feature type="domain" description="DJ-1/PfpI" evidence="2">
    <location>
        <begin position="7"/>
        <end position="175"/>
    </location>
</feature>
<evidence type="ECO:0000313" key="4">
    <source>
        <dbReference type="Proteomes" id="UP001254608"/>
    </source>
</evidence>
<dbReference type="SUPFAM" id="SSF52317">
    <property type="entry name" value="Class I glutamine amidotransferase-like"/>
    <property type="match status" value="1"/>
</dbReference>
<comment type="caution">
    <text evidence="3">The sequence shown here is derived from an EMBL/GenBank/DDBJ whole genome shotgun (WGS) entry which is preliminary data.</text>
</comment>
<dbReference type="PROSITE" id="PS51276">
    <property type="entry name" value="PEPTIDASE_C56_PFPI"/>
    <property type="match status" value="1"/>
</dbReference>
<dbReference type="NCBIfam" id="TIGR01382">
    <property type="entry name" value="PfpI"/>
    <property type="match status" value="1"/>
</dbReference>
<keyword evidence="4" id="KW-1185">Reference proteome</keyword>
<dbReference type="PANTHER" id="PTHR42733:SF12">
    <property type="entry name" value="PROTEINASE"/>
    <property type="match status" value="1"/>
</dbReference>
<dbReference type="InterPro" id="IPR002818">
    <property type="entry name" value="DJ-1/PfpI"/>
</dbReference>
<reference evidence="3 4" key="1">
    <citation type="submission" date="2023-09" db="EMBL/GenBank/DDBJ databases">
        <authorList>
            <person name="Rey-Velasco X."/>
        </authorList>
    </citation>
    <scope>NUCLEOTIDE SEQUENCE [LARGE SCALE GENOMIC DNA]</scope>
    <source>
        <strain evidence="3 4">W345</strain>
    </source>
</reference>
<organism evidence="3 4">
    <name type="scientific">Banduia mediterranea</name>
    <dbReference type="NCBI Taxonomy" id="3075609"/>
    <lineage>
        <taxon>Bacteria</taxon>
        <taxon>Pseudomonadati</taxon>
        <taxon>Pseudomonadota</taxon>
        <taxon>Gammaproteobacteria</taxon>
        <taxon>Nevskiales</taxon>
        <taxon>Algiphilaceae</taxon>
        <taxon>Banduia</taxon>
    </lineage>
</organism>
<dbReference type="InterPro" id="IPR029062">
    <property type="entry name" value="Class_I_gatase-like"/>
</dbReference>
<dbReference type="RefSeq" id="WP_311366158.1">
    <property type="nucleotide sequence ID" value="NZ_JAVRIC010000026.1"/>
</dbReference>
<dbReference type="InterPro" id="IPR006286">
    <property type="entry name" value="C56_PfpI-like"/>
</dbReference>
<gene>
    <name evidence="3" type="ORF">RM530_15460</name>
</gene>
<proteinExistence type="inferred from homology"/>
<keyword evidence="3" id="KW-0315">Glutamine amidotransferase</keyword>
<evidence type="ECO:0000313" key="3">
    <source>
        <dbReference type="EMBL" id="MDT0498746.1"/>
    </source>
</evidence>
<evidence type="ECO:0000259" key="2">
    <source>
        <dbReference type="Pfam" id="PF01965"/>
    </source>
</evidence>
<dbReference type="Pfam" id="PF01965">
    <property type="entry name" value="DJ-1_PfpI"/>
    <property type="match status" value="1"/>
</dbReference>
<name>A0ABU2WLL8_9GAMM</name>
<dbReference type="CDD" id="cd03134">
    <property type="entry name" value="GATase1_PfpI_like"/>
    <property type="match status" value="1"/>
</dbReference>
<dbReference type="Proteomes" id="UP001254608">
    <property type="component" value="Unassembled WGS sequence"/>
</dbReference>
<accession>A0ABU2WLL8</accession>